<feature type="domain" description="TRAPPC10/Trs130 C-terminal" evidence="4">
    <location>
        <begin position="1041"/>
        <end position="1190"/>
    </location>
</feature>
<evidence type="ECO:0000259" key="5">
    <source>
        <dbReference type="Pfam" id="PF23036"/>
    </source>
</evidence>
<dbReference type="PANTHER" id="PTHR13251:SF3">
    <property type="entry name" value="TRAFFICKING PROTEIN PARTICLE COMPLEX SUBUNIT 10"/>
    <property type="match status" value="1"/>
</dbReference>
<dbReference type="InterPro" id="IPR055505">
    <property type="entry name" value="DUF7077"/>
</dbReference>
<dbReference type="Pfam" id="PF12584">
    <property type="entry name" value="TRAPPC10"/>
    <property type="match status" value="1"/>
</dbReference>
<dbReference type="AlphaFoldDB" id="A0AAV5ASS8"/>
<dbReference type="InterPro" id="IPR056913">
    <property type="entry name" value="TRAPPC10/Trs130_N"/>
</dbReference>
<keyword evidence="2" id="KW-0813">Transport</keyword>
<sequence>MSKVQVTYSAPLVYLSSDQWSQIRATITSQFPLKDITWRSSSRPAARIISKLDVSFVNLDTVREEHASQIPQSLLDRPLLNIYVVSCEDTDVYKATVRRQIKDWLSIVNQRKNQEWLILLVIRPDNRTPAQGFFAIKGNVLERLRADFNTDKRDRCVQLTWSQGTVTTSACAELTSKMKEGIVSAFDSAVSQRLEDVRRSENQRQMPGWNFCTFFILKETLASTFTGMNLLDDAILAYSELEVSFLQSQTSSLSGHISWFGKLITPDPYDDSLPLLDITKKPYRDLILRNTITIFDFRVYLLAKHCDVLGRSGHVTEFAKKASNFLSAFSQRLKASNASLPPFFIESWVFSSALNVVSECDKWIASSNLDTAATSSVSAAKGELLELARIQLDKIGIHFGHLPNAVPFSMSLYNHGPESEPTTPTTPTDASEQKITNKMLLESMNNQAAFDNLYLDTINRAIELYVKGGRRKFALRLHGFLAALHLERERLKEASQVYSSLPAHYVPHSWTSLSMFMQARRLDVHDKLGNPRNREWVDIVLSFFKGFVEDQMHVDLAIIGKESLREYMDRLLQSVRQCVSEMEKGMIVNDNPMLSVMLQSEDASYTNDEDGSCIKVVVRNALPCDIAIDAIRLSFAGPNSDRLDFTAQDQVLVPGLTTLTLSTPNPTFGLFVLESSELTLSKLTLRWNYRFDVKQGRFAKKFNQHSSSLLRIPRDYGAVNVRIDDPKFGAFSVVKLDAPHTFLLTVFSGRNTIDTGIIKLPDSQKVRFLLKDAQRTEKDGEISLECFEDYIQFSGLKPESRLQLQIPYTDQATMDALRITTELQYWTSVNPSLARSAKFIRHLATALPLMIQAHDHFRGKSLISSYTISTSPGTYQHLRVSAVDLESVEDEQGGLVIMGCRSNNRILTVTPNQPAHCLFHVRSEQPRIANASLNLHIKYRLLREEIEDILNLHVLTALKKVAKPSYHAELVQNRLLKALEHDSKWVEIFNVTGQLLVDPKALPEEDKYQESLSAVTDMVIESLRENQLKPYEEFWKEVVIPVDLPFKNVIAATDIHVHSKLDSRGLLCPLYAGQPVSATVSISSSCHWVGPTGQSSDKYRYTIKFDIQEMVDDWLISGHKRGEFIATDGSTYSISLTLIPLHHGELALPQVNITPLPVGDSGGGAGAMSSKILPSVEVYQKHGAERIIVLPPGGPTTFVVDLGE</sequence>
<comment type="subcellular location">
    <subcellularLocation>
        <location evidence="1">Golgi apparatus</location>
    </subcellularLocation>
</comment>
<keyword evidence="3" id="KW-0333">Golgi apparatus</keyword>
<comment type="caution">
    <text evidence="7">The sequence shown here is derived from an EMBL/GenBank/DDBJ whole genome shotgun (WGS) entry which is preliminary data.</text>
</comment>
<evidence type="ECO:0000259" key="6">
    <source>
        <dbReference type="Pfam" id="PF23274"/>
    </source>
</evidence>
<dbReference type="InterPro" id="IPR022233">
    <property type="entry name" value="TRAPPC10/Trs130_C"/>
</dbReference>
<feature type="domain" description="TRAPPC10/Trs130 N-terminal" evidence="5">
    <location>
        <begin position="16"/>
        <end position="318"/>
    </location>
</feature>
<evidence type="ECO:0008006" key="9">
    <source>
        <dbReference type="Google" id="ProtNLM"/>
    </source>
</evidence>
<evidence type="ECO:0000256" key="1">
    <source>
        <dbReference type="ARBA" id="ARBA00004555"/>
    </source>
</evidence>
<evidence type="ECO:0000313" key="7">
    <source>
        <dbReference type="EMBL" id="GJJ15396.1"/>
    </source>
</evidence>
<dbReference type="GO" id="GO:0034498">
    <property type="term" value="P:early endosome to Golgi transport"/>
    <property type="evidence" value="ECO:0007669"/>
    <property type="project" value="TreeGrafter"/>
</dbReference>
<dbReference type="PANTHER" id="PTHR13251">
    <property type="entry name" value="EPILEPSY HOLOPROSENCEPHALY CANDIDATE 1/TMEM1"/>
    <property type="match status" value="1"/>
</dbReference>
<evidence type="ECO:0000259" key="4">
    <source>
        <dbReference type="Pfam" id="PF12584"/>
    </source>
</evidence>
<organism evidence="7 8">
    <name type="scientific">Clathrus columnatus</name>
    <dbReference type="NCBI Taxonomy" id="1419009"/>
    <lineage>
        <taxon>Eukaryota</taxon>
        <taxon>Fungi</taxon>
        <taxon>Dikarya</taxon>
        <taxon>Basidiomycota</taxon>
        <taxon>Agaricomycotina</taxon>
        <taxon>Agaricomycetes</taxon>
        <taxon>Phallomycetidae</taxon>
        <taxon>Phallales</taxon>
        <taxon>Clathraceae</taxon>
        <taxon>Clathrus</taxon>
    </lineage>
</organism>
<dbReference type="InterPro" id="IPR045126">
    <property type="entry name" value="TRAPPC10/Trs130"/>
</dbReference>
<keyword evidence="8" id="KW-1185">Reference proteome</keyword>
<evidence type="ECO:0000313" key="8">
    <source>
        <dbReference type="Proteomes" id="UP001050691"/>
    </source>
</evidence>
<dbReference type="GO" id="GO:1990071">
    <property type="term" value="C:TRAPPII protein complex"/>
    <property type="evidence" value="ECO:0007669"/>
    <property type="project" value="InterPro"/>
</dbReference>
<evidence type="ECO:0000256" key="3">
    <source>
        <dbReference type="ARBA" id="ARBA00023034"/>
    </source>
</evidence>
<dbReference type="GO" id="GO:0006891">
    <property type="term" value="P:intra-Golgi vesicle-mediated transport"/>
    <property type="evidence" value="ECO:0007669"/>
    <property type="project" value="TreeGrafter"/>
</dbReference>
<dbReference type="EMBL" id="BPWL01000011">
    <property type="protein sequence ID" value="GJJ15396.1"/>
    <property type="molecule type" value="Genomic_DNA"/>
</dbReference>
<dbReference type="Pfam" id="PF23274">
    <property type="entry name" value="DUF7077"/>
    <property type="match status" value="1"/>
</dbReference>
<dbReference type="GO" id="GO:0005829">
    <property type="term" value="C:cytosol"/>
    <property type="evidence" value="ECO:0007669"/>
    <property type="project" value="GOC"/>
</dbReference>
<proteinExistence type="predicted"/>
<name>A0AAV5ASS8_9AGAM</name>
<protein>
    <recommendedName>
        <fullName evidence="9">Trafficking protein particle complex subunit 10</fullName>
    </recommendedName>
</protein>
<dbReference type="Pfam" id="PF23036">
    <property type="entry name" value="TRAPPC10_1st"/>
    <property type="match status" value="1"/>
</dbReference>
<accession>A0AAV5ASS8</accession>
<dbReference type="Proteomes" id="UP001050691">
    <property type="component" value="Unassembled WGS sequence"/>
</dbReference>
<evidence type="ECO:0000256" key="2">
    <source>
        <dbReference type="ARBA" id="ARBA00022448"/>
    </source>
</evidence>
<gene>
    <name evidence="7" type="ORF">Clacol_009672</name>
</gene>
<feature type="domain" description="DUF7077" evidence="6">
    <location>
        <begin position="732"/>
        <end position="828"/>
    </location>
</feature>
<reference evidence="7" key="1">
    <citation type="submission" date="2021-10" db="EMBL/GenBank/DDBJ databases">
        <title>De novo Genome Assembly of Clathrus columnatus (Basidiomycota, Fungi) Using Illumina and Nanopore Sequence Data.</title>
        <authorList>
            <person name="Ogiso-Tanaka E."/>
            <person name="Itagaki H."/>
            <person name="Hosoya T."/>
            <person name="Hosaka K."/>
        </authorList>
    </citation>
    <scope>NUCLEOTIDE SEQUENCE</scope>
    <source>
        <strain evidence="7">MO-923</strain>
    </source>
</reference>